<gene>
    <name evidence="3" type="ORF">UU59_C0020G0008</name>
</gene>
<reference evidence="3 4" key="1">
    <citation type="journal article" date="2015" name="Nature">
        <title>rRNA introns, odd ribosomes, and small enigmatic genomes across a large radiation of phyla.</title>
        <authorList>
            <person name="Brown C.T."/>
            <person name="Hug L.A."/>
            <person name="Thomas B.C."/>
            <person name="Sharon I."/>
            <person name="Castelle C.J."/>
            <person name="Singh A."/>
            <person name="Wilkins M.J."/>
            <person name="Williams K.H."/>
            <person name="Banfield J.F."/>
        </authorList>
    </citation>
    <scope>NUCLEOTIDE SEQUENCE [LARGE SCALE GENOMIC DNA]</scope>
</reference>
<sequence length="163" mass="18662">MLTSQHTKIKVTPGLSNNKLMDSEKSQKEESMEAWLEVLIGTVLGLVVGAGSTYIFMVRSPKKPPMSYKDFKETFHDSMSDNLIMGTLREMYRGDKPYPRWKDIAKVYLARKADIPPIQSYVLWTLAVKYKKQREVLKVYPACEKTARGVERGVPFSKAEPRN</sequence>
<feature type="transmembrane region" description="Helical" evidence="2">
    <location>
        <begin position="34"/>
        <end position="57"/>
    </location>
</feature>
<evidence type="ECO:0000313" key="3">
    <source>
        <dbReference type="EMBL" id="KKS06815.1"/>
    </source>
</evidence>
<accession>A0A0G0W1B3</accession>
<keyword evidence="2" id="KW-0472">Membrane</keyword>
<keyword evidence="2" id="KW-0812">Transmembrane</keyword>
<evidence type="ECO:0000256" key="2">
    <source>
        <dbReference type="SAM" id="Phobius"/>
    </source>
</evidence>
<organism evidence="3 4">
    <name type="scientific">candidate division WWE3 bacterium GW2011_GWE1_41_27</name>
    <dbReference type="NCBI Taxonomy" id="1619131"/>
    <lineage>
        <taxon>Bacteria</taxon>
        <taxon>Katanobacteria</taxon>
    </lineage>
</organism>
<protein>
    <submittedName>
        <fullName evidence="3">Uncharacterized protein</fullName>
    </submittedName>
</protein>
<evidence type="ECO:0000313" key="4">
    <source>
        <dbReference type="Proteomes" id="UP000034544"/>
    </source>
</evidence>
<dbReference type="Proteomes" id="UP000034544">
    <property type="component" value="Unassembled WGS sequence"/>
</dbReference>
<proteinExistence type="predicted"/>
<feature type="region of interest" description="Disordered" evidence="1">
    <location>
        <begin position="1"/>
        <end position="26"/>
    </location>
</feature>
<keyword evidence="2" id="KW-1133">Transmembrane helix</keyword>
<comment type="caution">
    <text evidence="3">The sequence shown here is derived from an EMBL/GenBank/DDBJ whole genome shotgun (WGS) entry which is preliminary data.</text>
</comment>
<dbReference type="EMBL" id="LCBF01000020">
    <property type="protein sequence ID" value="KKS06815.1"/>
    <property type="molecule type" value="Genomic_DNA"/>
</dbReference>
<name>A0A0G0W1B3_UNCKA</name>
<dbReference type="AlphaFoldDB" id="A0A0G0W1B3"/>
<evidence type="ECO:0000256" key="1">
    <source>
        <dbReference type="SAM" id="MobiDB-lite"/>
    </source>
</evidence>